<dbReference type="AlphaFoldDB" id="M2W6J1"/>
<dbReference type="PANTHER" id="PTHR10598">
    <property type="entry name" value="SET1/ASH2 HISTONE METHYLTRANSFERASE COMPLEX SUBUNIT ASH2"/>
    <property type="match status" value="1"/>
</dbReference>
<dbReference type="InterPro" id="IPR043136">
    <property type="entry name" value="B30.2/SPRY_sf"/>
</dbReference>
<protein>
    <recommendedName>
        <fullName evidence="3">B30.2/SPRY domain-containing protein</fullName>
    </recommendedName>
</protein>
<keyword evidence="2" id="KW-0539">Nucleus</keyword>
<name>M2W6J1_GALSU</name>
<dbReference type="eggNOG" id="KOG2626">
    <property type="taxonomic scope" value="Eukaryota"/>
</dbReference>
<dbReference type="EMBL" id="KB454492">
    <property type="protein sequence ID" value="EME31366.1"/>
    <property type="molecule type" value="Genomic_DNA"/>
</dbReference>
<dbReference type="GO" id="GO:0000976">
    <property type="term" value="F:transcription cis-regulatory region binding"/>
    <property type="evidence" value="ECO:0007669"/>
    <property type="project" value="TreeGrafter"/>
</dbReference>
<dbReference type="Gene3D" id="2.60.120.920">
    <property type="match status" value="1"/>
</dbReference>
<evidence type="ECO:0000256" key="1">
    <source>
        <dbReference type="ARBA" id="ARBA00004123"/>
    </source>
</evidence>
<evidence type="ECO:0000313" key="5">
    <source>
        <dbReference type="Proteomes" id="UP000030680"/>
    </source>
</evidence>
<organism evidence="4 5">
    <name type="scientific">Galdieria sulphuraria</name>
    <name type="common">Red alga</name>
    <dbReference type="NCBI Taxonomy" id="130081"/>
    <lineage>
        <taxon>Eukaryota</taxon>
        <taxon>Rhodophyta</taxon>
        <taxon>Bangiophyceae</taxon>
        <taxon>Galdieriales</taxon>
        <taxon>Galdieriaceae</taxon>
        <taxon>Galdieria</taxon>
    </lineage>
</organism>
<dbReference type="PROSITE" id="PS50188">
    <property type="entry name" value="B302_SPRY"/>
    <property type="match status" value="1"/>
</dbReference>
<dbReference type="InterPro" id="IPR003877">
    <property type="entry name" value="SPRY_dom"/>
</dbReference>
<dbReference type="InterPro" id="IPR037353">
    <property type="entry name" value="ASH2"/>
</dbReference>
<dbReference type="CDD" id="cd12872">
    <property type="entry name" value="SPRY_Ash2"/>
    <property type="match status" value="1"/>
</dbReference>
<dbReference type="Pfam" id="PF00622">
    <property type="entry name" value="SPRY"/>
    <property type="match status" value="1"/>
</dbReference>
<dbReference type="SMART" id="SM00449">
    <property type="entry name" value="SPRY"/>
    <property type="match status" value="1"/>
</dbReference>
<dbReference type="PANTHER" id="PTHR10598:SF0">
    <property type="entry name" value="SET1_ASH2 HISTONE METHYLTRANSFERASE COMPLEX SUBUNIT ASH2"/>
    <property type="match status" value="1"/>
</dbReference>
<reference evidence="5" key="1">
    <citation type="journal article" date="2013" name="Science">
        <title>Gene transfer from bacteria and archaea facilitated evolution of an extremophilic eukaryote.</title>
        <authorList>
            <person name="Schonknecht G."/>
            <person name="Chen W.H."/>
            <person name="Ternes C.M."/>
            <person name="Barbier G.G."/>
            <person name="Shrestha R.P."/>
            <person name="Stanke M."/>
            <person name="Brautigam A."/>
            <person name="Baker B.J."/>
            <person name="Banfield J.F."/>
            <person name="Garavito R.M."/>
            <person name="Carr K."/>
            <person name="Wilkerson C."/>
            <person name="Rensing S.A."/>
            <person name="Gagneul D."/>
            <person name="Dickenson N.E."/>
            <person name="Oesterhelt C."/>
            <person name="Lercher M.J."/>
            <person name="Weber A.P."/>
        </authorList>
    </citation>
    <scope>NUCLEOTIDE SEQUENCE [LARGE SCALE GENOMIC DNA]</scope>
    <source>
        <strain evidence="5">074W</strain>
    </source>
</reference>
<comment type="subcellular location">
    <subcellularLocation>
        <location evidence="1">Nucleus</location>
    </subcellularLocation>
</comment>
<proteinExistence type="predicted"/>
<dbReference type="Proteomes" id="UP000030680">
    <property type="component" value="Unassembled WGS sequence"/>
</dbReference>
<gene>
    <name evidence="4" type="ORF">Gasu_13310</name>
</gene>
<dbReference type="InterPro" id="IPR001870">
    <property type="entry name" value="B30.2/SPRY"/>
</dbReference>
<dbReference type="Gramene" id="EME31366">
    <property type="protein sequence ID" value="EME31366"/>
    <property type="gene ID" value="Gasu_13310"/>
</dbReference>
<evidence type="ECO:0000256" key="2">
    <source>
        <dbReference type="ARBA" id="ARBA00023242"/>
    </source>
</evidence>
<dbReference type="RefSeq" id="XP_005707886.1">
    <property type="nucleotide sequence ID" value="XM_005707829.1"/>
</dbReference>
<dbReference type="InterPro" id="IPR013320">
    <property type="entry name" value="ConA-like_dom_sf"/>
</dbReference>
<sequence length="434" mass="50058">MKMCTEETFESNASNTDSRLQLPQELKDTWHEVIVRSFQLLSSISGGNDKPPCFNRQQLLSPVLVLWDKFRFDRKFITSWKQQFVEALNEEVVVRKVATSSSNTEMYMLRNFSEIPVSKARVTGTQYSQGISQAIQQFICTVSDQLCLLDSNVTESAEEGPERAQDANDLTILKKRSRSTLEEAPIQEDYTYEEVIDLLPPVYKKPLTEKVTLSCTTIAKAPLLHLEQDGVTVRGEKGYRSIRASHGVLEGDWYFEVEVLQGDGNVRIGWCTVQADMEAPIGYDKYGYSIRDKTGELFHEQRLIPFGEAFGEGDTIGCFLHLPPVKDNMREVWETFERKWIAWLLYYSSPRRPNWHQQETWRPKEPQVEGKDMGYMEFFKNGRLMGSQEIEIAKWYPAIALYKNAKISCNFGPHFQYPNMGREYRPMSSVISHT</sequence>
<evidence type="ECO:0000313" key="4">
    <source>
        <dbReference type="EMBL" id="EME31366.1"/>
    </source>
</evidence>
<dbReference type="GeneID" id="17090014"/>
<dbReference type="OrthoDB" id="21243at2759"/>
<dbReference type="OMA" id="MHQNGDE"/>
<accession>M2W6J1</accession>
<feature type="domain" description="B30.2/SPRY" evidence="3">
    <location>
        <begin position="193"/>
        <end position="375"/>
    </location>
</feature>
<dbReference type="STRING" id="130081.M2W6J1"/>
<keyword evidence="5" id="KW-1185">Reference proteome</keyword>
<evidence type="ECO:0000259" key="3">
    <source>
        <dbReference type="PROSITE" id="PS50188"/>
    </source>
</evidence>
<dbReference type="SUPFAM" id="SSF49899">
    <property type="entry name" value="Concanavalin A-like lectins/glucanases"/>
    <property type="match status" value="1"/>
</dbReference>
<dbReference type="GO" id="GO:0048188">
    <property type="term" value="C:Set1C/COMPASS complex"/>
    <property type="evidence" value="ECO:0007669"/>
    <property type="project" value="InterPro"/>
</dbReference>
<dbReference type="KEGG" id="gsl:Gasu_13310"/>